<dbReference type="InterPro" id="IPR035093">
    <property type="entry name" value="RelE/ParE_toxin_dom_sf"/>
</dbReference>
<dbReference type="AlphaFoldDB" id="A0A6N7EWH4"/>
<dbReference type="InterPro" id="IPR007711">
    <property type="entry name" value="HigB-1"/>
</dbReference>
<sequence>MIKDFKHKGLKKLFTKNDSSGVQPAHAKKLRFLLFRLNAAETIQDMDFAGTNLHSLHGDLKGHWSVKVSGNWRMTFAFENGDAYIVDYQDYH</sequence>
<reference evidence="1 2" key="1">
    <citation type="submission" date="2019-10" db="EMBL/GenBank/DDBJ databases">
        <title>Cardiobacteriales fam. a chemoheterotrophic member of the order Cardiobacteriales, and proposal of Cardiobacteriales fam. nov.</title>
        <authorList>
            <person name="Wang C."/>
        </authorList>
    </citation>
    <scope>NUCLEOTIDE SEQUENCE [LARGE SCALE GENOMIC DNA]</scope>
    <source>
        <strain evidence="1 2">ML27</strain>
    </source>
</reference>
<dbReference type="PANTHER" id="PTHR40266">
    <property type="entry name" value="TOXIN HIGB-1"/>
    <property type="match status" value="1"/>
</dbReference>
<accession>A0A6N7EWH4</accession>
<dbReference type="EMBL" id="WHNW01000013">
    <property type="protein sequence ID" value="MPV86901.1"/>
    <property type="molecule type" value="Genomic_DNA"/>
</dbReference>
<dbReference type="SUPFAM" id="SSF143011">
    <property type="entry name" value="RelE-like"/>
    <property type="match status" value="1"/>
</dbReference>
<dbReference type="Proteomes" id="UP000471298">
    <property type="component" value="Unassembled WGS sequence"/>
</dbReference>
<name>A0A6N7EWH4_9GAMM</name>
<organism evidence="1 2">
    <name type="scientific">Ostreibacterium oceani</name>
    <dbReference type="NCBI Taxonomy" id="2654998"/>
    <lineage>
        <taxon>Bacteria</taxon>
        <taxon>Pseudomonadati</taxon>
        <taxon>Pseudomonadota</taxon>
        <taxon>Gammaproteobacteria</taxon>
        <taxon>Cardiobacteriales</taxon>
        <taxon>Ostreibacteriaceae</taxon>
        <taxon>Ostreibacterium</taxon>
    </lineage>
</organism>
<gene>
    <name evidence="1" type="ORF">GCU85_09205</name>
</gene>
<comment type="caution">
    <text evidence="1">The sequence shown here is derived from an EMBL/GenBank/DDBJ whole genome shotgun (WGS) entry which is preliminary data.</text>
</comment>
<protein>
    <submittedName>
        <fullName evidence="1">Peptidase</fullName>
    </submittedName>
</protein>
<evidence type="ECO:0000313" key="1">
    <source>
        <dbReference type="EMBL" id="MPV86901.1"/>
    </source>
</evidence>
<keyword evidence="2" id="KW-1185">Reference proteome</keyword>
<evidence type="ECO:0000313" key="2">
    <source>
        <dbReference type="Proteomes" id="UP000471298"/>
    </source>
</evidence>
<dbReference type="PANTHER" id="PTHR40266:SF2">
    <property type="entry name" value="TOXIN HIGB-1"/>
    <property type="match status" value="1"/>
</dbReference>
<proteinExistence type="predicted"/>
<dbReference type="Gene3D" id="3.30.2310.20">
    <property type="entry name" value="RelE-like"/>
    <property type="match status" value="1"/>
</dbReference>
<dbReference type="Pfam" id="PF05015">
    <property type="entry name" value="HigB-like_toxin"/>
    <property type="match status" value="1"/>
</dbReference>
<dbReference type="InParanoid" id="A0A6N7EWH4"/>
<dbReference type="RefSeq" id="WP_152810890.1">
    <property type="nucleotide sequence ID" value="NZ_WHNW01000013.1"/>
</dbReference>